<comment type="caution">
    <text evidence="3">The sequence shown here is derived from an EMBL/GenBank/DDBJ whole genome shotgun (WGS) entry which is preliminary data.</text>
</comment>
<dbReference type="GO" id="GO:0006006">
    <property type="term" value="P:glucose metabolic process"/>
    <property type="evidence" value="ECO:0007669"/>
    <property type="project" value="UniProtKB-KW"/>
</dbReference>
<keyword evidence="2" id="KW-0313">Glucose metabolism</keyword>
<evidence type="ECO:0008006" key="5">
    <source>
        <dbReference type="Google" id="ProtNLM"/>
    </source>
</evidence>
<dbReference type="PANTHER" id="PTHR30344">
    <property type="entry name" value="6-PHOSPHOGLUCONOLACTONASE-RELATED"/>
    <property type="match status" value="1"/>
</dbReference>
<dbReference type="Gene3D" id="2.130.10.10">
    <property type="entry name" value="YVTN repeat-like/Quinoprotein amine dehydrogenase"/>
    <property type="match status" value="1"/>
</dbReference>
<proteinExistence type="inferred from homology"/>
<comment type="similarity">
    <text evidence="1">Belongs to the cycloisomerase 2 family.</text>
</comment>
<evidence type="ECO:0000256" key="1">
    <source>
        <dbReference type="ARBA" id="ARBA00005564"/>
    </source>
</evidence>
<evidence type="ECO:0000313" key="4">
    <source>
        <dbReference type="Proteomes" id="UP000004947"/>
    </source>
</evidence>
<reference evidence="3 4" key="1">
    <citation type="journal article" date="2010" name="J. Bacteriol.">
        <title>Genome sequence of Lentisphaera araneosa HTCC2155T, the type species of the order Lentisphaerales in the phylum Lentisphaerae.</title>
        <authorList>
            <person name="Thrash J.C."/>
            <person name="Cho J.C."/>
            <person name="Vergin K.L."/>
            <person name="Morris R.M."/>
            <person name="Giovannoni S.J."/>
        </authorList>
    </citation>
    <scope>NUCLEOTIDE SEQUENCE [LARGE SCALE GENOMIC DNA]</scope>
    <source>
        <strain evidence="3 4">HTCC2155</strain>
    </source>
</reference>
<dbReference type="STRING" id="313628.LNTAR_13297"/>
<dbReference type="Proteomes" id="UP000004947">
    <property type="component" value="Unassembled WGS sequence"/>
</dbReference>
<dbReference type="eggNOG" id="COG2706">
    <property type="taxonomic scope" value="Bacteria"/>
</dbReference>
<dbReference type="EMBL" id="ABCK01000025">
    <property type="protein sequence ID" value="EDM25727.1"/>
    <property type="molecule type" value="Genomic_DNA"/>
</dbReference>
<dbReference type="Pfam" id="PF10282">
    <property type="entry name" value="Lactonase"/>
    <property type="match status" value="1"/>
</dbReference>
<dbReference type="PANTHER" id="PTHR30344:SF1">
    <property type="entry name" value="6-PHOSPHOGLUCONOLACTONASE"/>
    <property type="match status" value="1"/>
</dbReference>
<dbReference type="GO" id="GO:0017057">
    <property type="term" value="F:6-phosphogluconolactonase activity"/>
    <property type="evidence" value="ECO:0007669"/>
    <property type="project" value="TreeGrafter"/>
</dbReference>
<evidence type="ECO:0000313" key="3">
    <source>
        <dbReference type="EMBL" id="EDM25727.1"/>
    </source>
</evidence>
<protein>
    <recommendedName>
        <fullName evidence="5">6-phosphogluconolactonase</fullName>
    </recommendedName>
</protein>
<sequence>MNRLAFLILSIGLAWTLSAQQIYVGTHSKNESKGIYSSQLNEDGTLKETKELLLELGTTVVIEKKGSSLIYSCGVGEKKQHGLIQCFDTQTDKLIDTISSGDSRPCYLALSKDQSTIYVSNIKDGSVCAINLNKDGSFAELISKVIIEPAGKRFAPHACVVSPEGEYLFVPDIAGNRLCRLKIDQVSGKLKYLDSIQSDLFQGPRHMTFDPEGKRAYMVNQMGEAITVFTYGKGILKILGNVQTVPDDKLDINNHIAEIKLHPSGEYVYASNRGHNSLVLFQRDLATGLLSFDRCFSSGGQVPWSFAISAKGDFLYCSNNKSNNLVTYKIDPANGHLKPIGKPVSVPNPASVIVVD</sequence>
<gene>
    <name evidence="3" type="ORF">LNTAR_13297</name>
</gene>
<dbReference type="SUPFAM" id="SSF75011">
    <property type="entry name" value="3-carboxy-cis,cis-mucoante lactonizing enzyme"/>
    <property type="match status" value="1"/>
</dbReference>
<dbReference type="OrthoDB" id="9790815at2"/>
<keyword evidence="4" id="KW-1185">Reference proteome</keyword>
<dbReference type="AlphaFoldDB" id="A6DRQ8"/>
<dbReference type="InterPro" id="IPR015943">
    <property type="entry name" value="WD40/YVTN_repeat-like_dom_sf"/>
</dbReference>
<dbReference type="InterPro" id="IPR050282">
    <property type="entry name" value="Cycloisomerase_2"/>
</dbReference>
<evidence type="ECO:0000256" key="2">
    <source>
        <dbReference type="ARBA" id="ARBA00022526"/>
    </source>
</evidence>
<name>A6DRQ8_9BACT</name>
<accession>A6DRQ8</accession>
<dbReference type="InterPro" id="IPR019405">
    <property type="entry name" value="Lactonase_7-beta_prop"/>
</dbReference>
<organism evidence="3 4">
    <name type="scientific">Lentisphaera araneosa HTCC2155</name>
    <dbReference type="NCBI Taxonomy" id="313628"/>
    <lineage>
        <taxon>Bacteria</taxon>
        <taxon>Pseudomonadati</taxon>
        <taxon>Lentisphaerota</taxon>
        <taxon>Lentisphaeria</taxon>
        <taxon>Lentisphaerales</taxon>
        <taxon>Lentisphaeraceae</taxon>
        <taxon>Lentisphaera</taxon>
    </lineage>
</organism>
<keyword evidence="2" id="KW-0119">Carbohydrate metabolism</keyword>
<dbReference type="RefSeq" id="WP_007280528.1">
    <property type="nucleotide sequence ID" value="NZ_ABCK01000025.1"/>
</dbReference>